<comment type="caution">
    <text evidence="1">The sequence shown here is derived from an EMBL/GenBank/DDBJ whole genome shotgun (WGS) entry which is preliminary data.</text>
</comment>
<evidence type="ECO:0000313" key="1">
    <source>
        <dbReference type="EMBL" id="KTB35575.1"/>
    </source>
</evidence>
<protein>
    <submittedName>
        <fullName evidence="1">Uncharacterized protein</fullName>
    </submittedName>
</protein>
<gene>
    <name evidence="1" type="ORF">WG66_11740</name>
</gene>
<reference evidence="1 2" key="1">
    <citation type="submission" date="2015-12" db="EMBL/GenBank/DDBJ databases">
        <title>Draft genome sequence of Moniliophthora roreri, the causal agent of frosty pod rot of cacao.</title>
        <authorList>
            <person name="Aime M.C."/>
            <person name="Diaz-Valderrama J.R."/>
            <person name="Kijpornyongpan T."/>
            <person name="Phillips-Mora W."/>
        </authorList>
    </citation>
    <scope>NUCLEOTIDE SEQUENCE [LARGE SCALE GENOMIC DNA]</scope>
    <source>
        <strain evidence="1 2">MCA 2952</strain>
    </source>
</reference>
<evidence type="ECO:0000313" key="2">
    <source>
        <dbReference type="Proteomes" id="UP000054988"/>
    </source>
</evidence>
<sequence>MASFGDNVKAGMGVDFSDPVEYRAALEKSRAVNGCTVGPVPKEITFNALDQIFGDKETGEVGDPIVLINMFGGAVSGWSIEDHLDVVSVPTFVISGRKEDFVCEAYFWKVKRRSGSHLRILATSPHDDFLSVAVPQALLKINHALLADNV</sequence>
<accession>A0A0W0FGW3</accession>
<organism evidence="1 2">
    <name type="scientific">Moniliophthora roreri</name>
    <name type="common">Frosty pod rot fungus</name>
    <name type="synonym">Monilia roreri</name>
    <dbReference type="NCBI Taxonomy" id="221103"/>
    <lineage>
        <taxon>Eukaryota</taxon>
        <taxon>Fungi</taxon>
        <taxon>Dikarya</taxon>
        <taxon>Basidiomycota</taxon>
        <taxon>Agaricomycotina</taxon>
        <taxon>Agaricomycetes</taxon>
        <taxon>Agaricomycetidae</taxon>
        <taxon>Agaricales</taxon>
        <taxon>Marasmiineae</taxon>
        <taxon>Marasmiaceae</taxon>
        <taxon>Moniliophthora</taxon>
    </lineage>
</organism>
<proteinExistence type="predicted"/>
<dbReference type="Proteomes" id="UP000054988">
    <property type="component" value="Unassembled WGS sequence"/>
</dbReference>
<dbReference type="EMBL" id="LATX01001986">
    <property type="protein sequence ID" value="KTB35575.1"/>
    <property type="molecule type" value="Genomic_DNA"/>
</dbReference>
<dbReference type="AlphaFoldDB" id="A0A0W0FGW3"/>
<name>A0A0W0FGW3_MONRR</name>